<name>A0ABT9H2E2_9GAMM</name>
<keyword evidence="3" id="KW-1185">Reference proteome</keyword>
<dbReference type="RefSeq" id="WP_305894739.1">
    <property type="nucleotide sequence ID" value="NZ_JAUZVZ010000026.1"/>
</dbReference>
<feature type="transmembrane region" description="Helical" evidence="1">
    <location>
        <begin position="117"/>
        <end position="140"/>
    </location>
</feature>
<keyword evidence="1" id="KW-0472">Membrane</keyword>
<dbReference type="InterPro" id="IPR047730">
    <property type="entry name" value="ABZJ_00895-like"/>
</dbReference>
<dbReference type="Proteomes" id="UP001231616">
    <property type="component" value="Unassembled WGS sequence"/>
</dbReference>
<accession>A0ABT9H2E2</accession>
<dbReference type="NCBIfam" id="NF038216">
    <property type="entry name" value="ABZJ_00895_fam"/>
    <property type="match status" value="1"/>
</dbReference>
<keyword evidence="1" id="KW-0812">Transmembrane</keyword>
<feature type="transmembrane region" description="Helical" evidence="1">
    <location>
        <begin position="71"/>
        <end position="97"/>
    </location>
</feature>
<evidence type="ECO:0000313" key="2">
    <source>
        <dbReference type="EMBL" id="MDP4537476.1"/>
    </source>
</evidence>
<dbReference type="EMBL" id="JAUZVZ010000026">
    <property type="protein sequence ID" value="MDP4537476.1"/>
    <property type="molecule type" value="Genomic_DNA"/>
</dbReference>
<feature type="transmembrane region" description="Helical" evidence="1">
    <location>
        <begin position="12"/>
        <end position="33"/>
    </location>
</feature>
<reference evidence="2 3" key="1">
    <citation type="submission" date="2023-08" db="EMBL/GenBank/DDBJ databases">
        <authorList>
            <person name="Joshi A."/>
            <person name="Thite S."/>
        </authorList>
    </citation>
    <scope>NUCLEOTIDE SEQUENCE [LARGE SCALE GENOMIC DNA]</scope>
    <source>
        <strain evidence="2 3">AC40</strain>
    </source>
</reference>
<sequence length="150" mass="16323">MSQEDVNIKRYVFVFSGYYAAFMCVINVLAYGFDIDLGSSANMAILIGSGYAAAIKFVVELGRAPSAKERRLLSLGCLLSSFIISALGVLIVIPVVLGSGAWEEISELFKTLSPLVWIAITLVIGLLYYFVLTLIFGWMAKKHATKTISA</sequence>
<protein>
    <submittedName>
        <fullName evidence="2">ABZJ_00895 family protein</fullName>
    </submittedName>
</protein>
<organism evidence="2 3">
    <name type="scientific">Alkalimonas collagenimarina</name>
    <dbReference type="NCBI Taxonomy" id="400390"/>
    <lineage>
        <taxon>Bacteria</taxon>
        <taxon>Pseudomonadati</taxon>
        <taxon>Pseudomonadota</taxon>
        <taxon>Gammaproteobacteria</taxon>
        <taxon>Alkalimonas</taxon>
    </lineage>
</organism>
<gene>
    <name evidence="2" type="ORF">Q3O60_14885</name>
</gene>
<evidence type="ECO:0000256" key="1">
    <source>
        <dbReference type="SAM" id="Phobius"/>
    </source>
</evidence>
<keyword evidence="1" id="KW-1133">Transmembrane helix</keyword>
<comment type="caution">
    <text evidence="2">The sequence shown here is derived from an EMBL/GenBank/DDBJ whole genome shotgun (WGS) entry which is preliminary data.</text>
</comment>
<proteinExistence type="predicted"/>
<evidence type="ECO:0000313" key="3">
    <source>
        <dbReference type="Proteomes" id="UP001231616"/>
    </source>
</evidence>
<feature type="transmembrane region" description="Helical" evidence="1">
    <location>
        <begin position="39"/>
        <end position="59"/>
    </location>
</feature>